<evidence type="ECO:0000313" key="15">
    <source>
        <dbReference type="EMBL" id="AGA78255.1"/>
    </source>
</evidence>
<evidence type="ECO:0000256" key="3">
    <source>
        <dbReference type="ARBA" id="ARBA00005517"/>
    </source>
</evidence>
<dbReference type="GO" id="GO:0004795">
    <property type="term" value="F:threonine synthase activity"/>
    <property type="evidence" value="ECO:0007669"/>
    <property type="project" value="UniProtKB-UniRule"/>
</dbReference>
<dbReference type="SUPFAM" id="SSF53686">
    <property type="entry name" value="Tryptophan synthase beta subunit-like PLP-dependent enzymes"/>
    <property type="match status" value="1"/>
</dbReference>
<dbReference type="InterPro" id="IPR001926">
    <property type="entry name" value="TrpB-like_PALP"/>
</dbReference>
<evidence type="ECO:0000256" key="1">
    <source>
        <dbReference type="ARBA" id="ARBA00001933"/>
    </source>
</evidence>
<dbReference type="Gene3D" id="3.40.50.1100">
    <property type="match status" value="2"/>
</dbReference>
<evidence type="ECO:0000256" key="6">
    <source>
        <dbReference type="ARBA" id="ARBA00022605"/>
    </source>
</evidence>
<reference evidence="16" key="1">
    <citation type="submission" date="2012-02" db="EMBL/GenBank/DDBJ databases">
        <title>The complete genome of Echinicola vietnamensis DSM 17526.</title>
        <authorList>
            <person name="Lucas S."/>
            <person name="Copeland A."/>
            <person name="Lapidus A."/>
            <person name="Glavina del Rio T."/>
            <person name="Dalin E."/>
            <person name="Tice H."/>
            <person name="Bruce D."/>
            <person name="Goodwin L."/>
            <person name="Pitluck S."/>
            <person name="Peters L."/>
            <person name="Ovchinnikova G."/>
            <person name="Teshima H."/>
            <person name="Kyrpides N."/>
            <person name="Mavromatis K."/>
            <person name="Ivanova N."/>
            <person name="Brettin T."/>
            <person name="Detter J.C."/>
            <person name="Han C."/>
            <person name="Larimer F."/>
            <person name="Land M."/>
            <person name="Hauser L."/>
            <person name="Markowitz V."/>
            <person name="Cheng J.-F."/>
            <person name="Hugenholtz P."/>
            <person name="Woyke T."/>
            <person name="Wu D."/>
            <person name="Brambilla E."/>
            <person name="Klenk H.-P."/>
            <person name="Eisen J.A."/>
        </authorList>
    </citation>
    <scope>NUCLEOTIDE SEQUENCE [LARGE SCALE GENOMIC DNA]</scope>
    <source>
        <strain evidence="16">DSM 17526 / LMG 23754 / KMM 6221</strain>
    </source>
</reference>
<keyword evidence="16" id="KW-1185">Reference proteome</keyword>
<dbReference type="AlphaFoldDB" id="L0G050"/>
<dbReference type="GO" id="GO:0009088">
    <property type="term" value="P:threonine biosynthetic process"/>
    <property type="evidence" value="ECO:0007669"/>
    <property type="project" value="UniProtKB-UniRule"/>
</dbReference>
<evidence type="ECO:0000259" key="14">
    <source>
        <dbReference type="Pfam" id="PF14821"/>
    </source>
</evidence>
<organism evidence="15 16">
    <name type="scientific">Echinicola vietnamensis (strain DSM 17526 / LMG 23754 / KMM 6221)</name>
    <dbReference type="NCBI Taxonomy" id="926556"/>
    <lineage>
        <taxon>Bacteria</taxon>
        <taxon>Pseudomonadati</taxon>
        <taxon>Bacteroidota</taxon>
        <taxon>Cytophagia</taxon>
        <taxon>Cytophagales</taxon>
        <taxon>Cyclobacteriaceae</taxon>
        <taxon>Echinicola</taxon>
    </lineage>
</organism>
<dbReference type="EMBL" id="CP003346">
    <property type="protein sequence ID" value="AGA78255.1"/>
    <property type="molecule type" value="Genomic_DNA"/>
</dbReference>
<gene>
    <name evidence="15" type="ordered locus">Echvi_2002</name>
</gene>
<feature type="modified residue" description="N6-(pyridoxal phosphate)lysine" evidence="12">
    <location>
        <position position="107"/>
    </location>
</feature>
<evidence type="ECO:0000259" key="13">
    <source>
        <dbReference type="Pfam" id="PF00291"/>
    </source>
</evidence>
<dbReference type="InterPro" id="IPR000634">
    <property type="entry name" value="Ser/Thr_deHydtase_PyrdxlP-BS"/>
</dbReference>
<dbReference type="NCBIfam" id="TIGR00260">
    <property type="entry name" value="thrC"/>
    <property type="match status" value="1"/>
</dbReference>
<evidence type="ECO:0000256" key="7">
    <source>
        <dbReference type="ARBA" id="ARBA00022697"/>
    </source>
</evidence>
<dbReference type="InterPro" id="IPR029144">
    <property type="entry name" value="Thr_synth_N"/>
</dbReference>
<evidence type="ECO:0000256" key="12">
    <source>
        <dbReference type="PIRSR" id="PIRSR604450-51"/>
    </source>
</evidence>
<dbReference type="PATRIC" id="fig|926556.3.peg.2122"/>
<sequence>MKFYSTNNKEHKVSLKEAVIKGLAPDQGLYMPERIPTLPADFIDQLPERSFQEIGYEVIGAIFGEDLSKEQIKELVDHTLAFDAPLVKVEEEVYTLELFHGPTLAFKDFGARFCSKLMSLLVKDEKVRVLVATSGDTGSAVANGFYKVPGVEVIILYPSGKVSTLQEKQFTTLGENITALEVDGVFDDCQRMVKQAFLDKDLNESMLLTSANSINIARWIPQCLYYFYAYSRLPKGHEKVVFSVPSGNFGNIAAGMLAERMGLPIETFVAATNVNKIVPDFLKGVPFRPRPSLQTISNSMDVGNPSNFYRLLDLYGDESKLKEMVKGFFFDDATTREAMATVKAAAGYLMDPHGAVAYLGLKAYMEEHPGYTGVFLETAHPGKFGDVVEAVHQEKVTLPERLAAFLDGQKKTKLMANDYQEFKTYLRSKK</sequence>
<evidence type="ECO:0000256" key="11">
    <source>
        <dbReference type="NCBIfam" id="TIGR00260"/>
    </source>
</evidence>
<name>L0G050_ECHVK</name>
<dbReference type="InterPro" id="IPR037158">
    <property type="entry name" value="Thr_synth_N_sf"/>
</dbReference>
<dbReference type="Pfam" id="PF14821">
    <property type="entry name" value="Thr_synth_N"/>
    <property type="match status" value="1"/>
</dbReference>
<feature type="domain" description="Tryptophan synthase beta chain-like PALP" evidence="13">
    <location>
        <begin position="93"/>
        <end position="370"/>
    </location>
</feature>
<evidence type="ECO:0000256" key="8">
    <source>
        <dbReference type="ARBA" id="ARBA00022898"/>
    </source>
</evidence>
<dbReference type="GO" id="GO:0030170">
    <property type="term" value="F:pyridoxal phosphate binding"/>
    <property type="evidence" value="ECO:0007669"/>
    <property type="project" value="InterPro"/>
</dbReference>
<keyword evidence="9" id="KW-0456">Lyase</keyword>
<dbReference type="HOGENOM" id="CLU_015170_0_0_10"/>
<dbReference type="Gene3D" id="3.90.1380.10">
    <property type="entry name" value="Threonine synthase, N-terminal domain"/>
    <property type="match status" value="1"/>
</dbReference>
<evidence type="ECO:0000313" key="16">
    <source>
        <dbReference type="Proteomes" id="UP000010796"/>
    </source>
</evidence>
<comment type="similarity">
    <text evidence="3">Belongs to the threonine synthase family.</text>
</comment>
<dbReference type="PANTHER" id="PTHR42690:SF1">
    <property type="entry name" value="THREONINE SYNTHASE-LIKE 2"/>
    <property type="match status" value="1"/>
</dbReference>
<dbReference type="PANTHER" id="PTHR42690">
    <property type="entry name" value="THREONINE SYNTHASE FAMILY MEMBER"/>
    <property type="match status" value="1"/>
</dbReference>
<evidence type="ECO:0000256" key="10">
    <source>
        <dbReference type="ARBA" id="ARBA00049144"/>
    </source>
</evidence>
<protein>
    <recommendedName>
        <fullName evidence="5 11">Threonine synthase</fullName>
        <ecNumber evidence="4 11">4.2.3.1</ecNumber>
    </recommendedName>
</protein>
<dbReference type="InterPro" id="IPR036052">
    <property type="entry name" value="TrpB-like_PALP_sf"/>
</dbReference>
<evidence type="ECO:0000256" key="5">
    <source>
        <dbReference type="ARBA" id="ARBA00018679"/>
    </source>
</evidence>
<dbReference type="Pfam" id="PF00291">
    <property type="entry name" value="PALP"/>
    <property type="match status" value="1"/>
</dbReference>
<evidence type="ECO:0000256" key="2">
    <source>
        <dbReference type="ARBA" id="ARBA00004979"/>
    </source>
</evidence>
<accession>L0G050</accession>
<keyword evidence="8 12" id="KW-0663">Pyridoxal phosphate</keyword>
<dbReference type="InterPro" id="IPR051166">
    <property type="entry name" value="Threonine_Synthase"/>
</dbReference>
<dbReference type="OrthoDB" id="9763107at2"/>
<evidence type="ECO:0000256" key="9">
    <source>
        <dbReference type="ARBA" id="ARBA00023239"/>
    </source>
</evidence>
<dbReference type="UniPathway" id="UPA00050">
    <property type="reaction ID" value="UER00065"/>
</dbReference>
<comment type="catalytic activity">
    <reaction evidence="10">
        <text>O-phospho-L-homoserine + H2O = L-threonine + phosphate</text>
        <dbReference type="Rhea" id="RHEA:10840"/>
        <dbReference type="ChEBI" id="CHEBI:15377"/>
        <dbReference type="ChEBI" id="CHEBI:43474"/>
        <dbReference type="ChEBI" id="CHEBI:57590"/>
        <dbReference type="ChEBI" id="CHEBI:57926"/>
        <dbReference type="EC" id="4.2.3.1"/>
    </reaction>
</comment>
<dbReference type="STRING" id="926556.Echvi_2002"/>
<feature type="domain" description="Threonine synthase N-terminal" evidence="14">
    <location>
        <begin position="2"/>
        <end position="79"/>
    </location>
</feature>
<dbReference type="RefSeq" id="WP_015265816.1">
    <property type="nucleotide sequence ID" value="NC_019904.1"/>
</dbReference>
<dbReference type="Proteomes" id="UP000010796">
    <property type="component" value="Chromosome"/>
</dbReference>
<dbReference type="EC" id="4.2.3.1" evidence="4 11"/>
<proteinExistence type="inferred from homology"/>
<evidence type="ECO:0000256" key="4">
    <source>
        <dbReference type="ARBA" id="ARBA00013028"/>
    </source>
</evidence>
<keyword evidence="6" id="KW-0028">Amino-acid biosynthesis</keyword>
<dbReference type="PROSITE" id="PS00165">
    <property type="entry name" value="DEHYDRATASE_SER_THR"/>
    <property type="match status" value="1"/>
</dbReference>
<comment type="cofactor">
    <cofactor evidence="1 12">
        <name>pyridoxal 5'-phosphate</name>
        <dbReference type="ChEBI" id="CHEBI:597326"/>
    </cofactor>
</comment>
<dbReference type="KEGG" id="evi:Echvi_2002"/>
<comment type="pathway">
    <text evidence="2">Amino-acid biosynthesis; L-threonine biosynthesis; L-threonine from L-aspartate: step 5/5.</text>
</comment>
<dbReference type="FunFam" id="3.40.50.1100:FF:000022">
    <property type="entry name" value="Threonine synthase"/>
    <property type="match status" value="1"/>
</dbReference>
<dbReference type="eggNOG" id="COG0498">
    <property type="taxonomic scope" value="Bacteria"/>
</dbReference>
<dbReference type="InterPro" id="IPR004450">
    <property type="entry name" value="Thr_synthase-like"/>
</dbReference>
<keyword evidence="7" id="KW-0791">Threonine biosynthesis</keyword>